<reference evidence="5" key="1">
    <citation type="submission" date="2019-09" db="EMBL/GenBank/DDBJ databases">
        <title>Draft genome information of white flower Hibiscus syriacus.</title>
        <authorList>
            <person name="Kim Y.-M."/>
        </authorList>
    </citation>
    <scope>NUCLEOTIDE SEQUENCE [LARGE SCALE GENOMIC DNA]</scope>
    <source>
        <strain evidence="5">YM2019G1</strain>
    </source>
</reference>
<dbReference type="Gene3D" id="3.30.810.10">
    <property type="entry name" value="2-Layer Sandwich"/>
    <property type="match status" value="1"/>
</dbReference>
<dbReference type="EMBL" id="VEPZ02001504">
    <property type="protein sequence ID" value="KAE8670622.1"/>
    <property type="molecule type" value="Genomic_DNA"/>
</dbReference>
<dbReference type="InterPro" id="IPR000477">
    <property type="entry name" value="RT_dom"/>
</dbReference>
<dbReference type="EC" id="2.7.1.68" evidence="1"/>
<gene>
    <name evidence="5" type="ORF">F3Y22_tig00112114pilonHSYRG00037</name>
</gene>
<dbReference type="SUPFAM" id="SSF56104">
    <property type="entry name" value="SAICAR synthase-like"/>
    <property type="match status" value="1"/>
</dbReference>
<dbReference type="AlphaFoldDB" id="A0A6A2X6B3"/>
<keyword evidence="6" id="KW-1185">Reference proteome</keyword>
<dbReference type="GO" id="GO:0005886">
    <property type="term" value="C:plasma membrane"/>
    <property type="evidence" value="ECO:0007669"/>
    <property type="project" value="TreeGrafter"/>
</dbReference>
<comment type="caution">
    <text evidence="5">The sequence shown here is derived from an EMBL/GenBank/DDBJ whole genome shotgun (WGS) entry which is preliminary data.</text>
</comment>
<keyword evidence="3" id="KW-0067">ATP-binding</keyword>
<keyword evidence="3" id="KW-0808">Transferase</keyword>
<dbReference type="SMART" id="SM00330">
    <property type="entry name" value="PIPKc"/>
    <property type="match status" value="1"/>
</dbReference>
<evidence type="ECO:0000313" key="6">
    <source>
        <dbReference type="Proteomes" id="UP000436088"/>
    </source>
</evidence>
<dbReference type="PROSITE" id="PS51455">
    <property type="entry name" value="PIPK"/>
    <property type="match status" value="1"/>
</dbReference>
<evidence type="ECO:0000256" key="2">
    <source>
        <dbReference type="ARBA" id="ARBA00022777"/>
    </source>
</evidence>
<keyword evidence="2 3" id="KW-0418">Kinase</keyword>
<dbReference type="SUPFAM" id="SSF56672">
    <property type="entry name" value="DNA/RNA polymerases"/>
    <property type="match status" value="1"/>
</dbReference>
<dbReference type="GO" id="GO:0016308">
    <property type="term" value="F:1-phosphatidylinositol-4-phosphate 5-kinase activity"/>
    <property type="evidence" value="ECO:0007669"/>
    <property type="project" value="UniProtKB-EC"/>
</dbReference>
<name>A0A6A2X6B3_HIBSY</name>
<dbReference type="PANTHER" id="PTHR23086:SF113">
    <property type="entry name" value="PHOSPHATIDYLINOSITOL 4-PHOSPHATE 5-KINASE 6"/>
    <property type="match status" value="1"/>
</dbReference>
<dbReference type="InterPro" id="IPR027484">
    <property type="entry name" value="PInositol-4-P-5-kinase_N"/>
</dbReference>
<dbReference type="InterPro" id="IPR027483">
    <property type="entry name" value="PInositol-4-P-4/5-kinase_C_sf"/>
</dbReference>
<evidence type="ECO:0000259" key="4">
    <source>
        <dbReference type="PROSITE" id="PS51455"/>
    </source>
</evidence>
<evidence type="ECO:0000256" key="3">
    <source>
        <dbReference type="PROSITE-ProRule" id="PRU00781"/>
    </source>
</evidence>
<proteinExistence type="predicted"/>
<feature type="domain" description="PIPK" evidence="4">
    <location>
        <begin position="430"/>
        <end position="792"/>
    </location>
</feature>
<protein>
    <recommendedName>
        <fullName evidence="1">1-phosphatidylinositol-4-phosphate 5-kinase</fullName>
        <ecNumber evidence="1">2.7.1.68</ecNumber>
    </recommendedName>
</protein>
<keyword evidence="3" id="KW-0547">Nucleotide-binding</keyword>
<dbReference type="GO" id="GO:0005524">
    <property type="term" value="F:ATP binding"/>
    <property type="evidence" value="ECO:0007669"/>
    <property type="project" value="UniProtKB-UniRule"/>
</dbReference>
<sequence length="796" mass="90265">MGLGAGPIGPAVASSCLLSFGGNQKCSLGLSQWLRLWCPVKGFRLRLNHRRSRWMRTRFHRRWGLSKAIEELVKGYGRKSTSSRCSLKIDHQKAFDTLHWGFISSVLNAIQLPKTFIDWIEACFSDARYSISFNGSLIGYIKGERGIRQGDLLSPFLFVLAMNVLSKILNLAVARGICWNHYCFNKFYEKSGLKLNAAKCEFYTSGISTNILESINKTTGFKQGCLPVRYLGVPLVTRKLSEKDCVVLINNIKSRLYHWSGKLLSYAGRLELIRAKGSDKAATGAKVSWGTICQSKPEGELGLKDLKTWNMACMIQLIRSILAGEGSLWVAWLNNYVLNDKDFWHIDSGTNTRWSFRKLLKLRREANAVFSTEQHQFVQFGKRLGLRETKLPTKVRLQHMGIVTDGLCVLYLHCLGINYCPGHVTLGQQFTAPIWVIIFFYLSKKNNRGAANAGSITASIHRHKHGLRWGSNIGPHNVCQTLHDLPARSYRATDISPTRLDKYCTLAWTLRKLFDVDAADYMLSLFGSDALRELSSPEKSGSFFYLTSDDKYMIKTMKKAEAKVLVRMLPAYYKHVQSYKDTLVTKLFGLHCVKLTGEVQRKVRFVIIGNLFCSEYAIHRRFDLKGSCCLILFRHLSCRQLDRDCDFLEREIIMDYSLLVGLHFSEVPTPCTSGVPTPTGNENCENGEATQISLASNDQLVINNTCRQSSDRLGIKIAARAEKTEYQLVGEPTGVTYDVILFFGIIDILQDYDISEKLEHAYKSMQYDPTSISAVEPKLYSKRFWDFIFEVCVQDT</sequence>
<dbReference type="InterPro" id="IPR002498">
    <property type="entry name" value="PInositol-4-P-4/5-kinase_core"/>
</dbReference>
<organism evidence="5 6">
    <name type="scientific">Hibiscus syriacus</name>
    <name type="common">Rose of Sharon</name>
    <dbReference type="NCBI Taxonomy" id="106335"/>
    <lineage>
        <taxon>Eukaryota</taxon>
        <taxon>Viridiplantae</taxon>
        <taxon>Streptophyta</taxon>
        <taxon>Embryophyta</taxon>
        <taxon>Tracheophyta</taxon>
        <taxon>Spermatophyta</taxon>
        <taxon>Magnoliopsida</taxon>
        <taxon>eudicotyledons</taxon>
        <taxon>Gunneridae</taxon>
        <taxon>Pentapetalae</taxon>
        <taxon>rosids</taxon>
        <taxon>malvids</taxon>
        <taxon>Malvales</taxon>
        <taxon>Malvaceae</taxon>
        <taxon>Malvoideae</taxon>
        <taxon>Hibiscus</taxon>
    </lineage>
</organism>
<dbReference type="GO" id="GO:0046854">
    <property type="term" value="P:phosphatidylinositol phosphate biosynthetic process"/>
    <property type="evidence" value="ECO:0007669"/>
    <property type="project" value="TreeGrafter"/>
</dbReference>
<dbReference type="Gene3D" id="3.30.800.10">
    <property type="entry name" value="Phosphatidylinositol Phosphate Kinase II Beta"/>
    <property type="match status" value="1"/>
</dbReference>
<accession>A0A6A2X6B3</accession>
<evidence type="ECO:0000256" key="1">
    <source>
        <dbReference type="ARBA" id="ARBA00012172"/>
    </source>
</evidence>
<dbReference type="InterPro" id="IPR043502">
    <property type="entry name" value="DNA/RNA_pol_sf"/>
</dbReference>
<dbReference type="InterPro" id="IPR023610">
    <property type="entry name" value="PInositol-4/5-P-5/4-kinase"/>
</dbReference>
<dbReference type="Pfam" id="PF00078">
    <property type="entry name" value="RVT_1"/>
    <property type="match status" value="1"/>
</dbReference>
<dbReference type="PANTHER" id="PTHR23086">
    <property type="entry name" value="PHOSPHATIDYLINOSITOL-4-PHOSPHATE 5-KINASE"/>
    <property type="match status" value="1"/>
</dbReference>
<dbReference type="Proteomes" id="UP000436088">
    <property type="component" value="Unassembled WGS sequence"/>
</dbReference>
<evidence type="ECO:0000313" key="5">
    <source>
        <dbReference type="EMBL" id="KAE8670622.1"/>
    </source>
</evidence>
<dbReference type="Pfam" id="PF01504">
    <property type="entry name" value="PIP5K"/>
    <property type="match status" value="2"/>
</dbReference>